<evidence type="ECO:0000313" key="5">
    <source>
        <dbReference type="Proteomes" id="UP001044222"/>
    </source>
</evidence>
<dbReference type="Pfam" id="PF02759">
    <property type="entry name" value="RUN"/>
    <property type="match status" value="1"/>
</dbReference>
<keyword evidence="5" id="KW-1185">Reference proteome</keyword>
<feature type="region of interest" description="Disordered" evidence="2">
    <location>
        <begin position="322"/>
        <end position="345"/>
    </location>
</feature>
<dbReference type="GO" id="GO:0005764">
    <property type="term" value="C:lysosome"/>
    <property type="evidence" value="ECO:0007669"/>
    <property type="project" value="TreeGrafter"/>
</dbReference>
<dbReference type="InterPro" id="IPR047336">
    <property type="entry name" value="RUN_FYCO1"/>
</dbReference>
<dbReference type="PANTHER" id="PTHR46753">
    <property type="entry name" value="FYVE AND COILED-COIL DOMAIN-CONTAINING PROTEIN 1"/>
    <property type="match status" value="1"/>
</dbReference>
<keyword evidence="1" id="KW-0175">Coiled coil</keyword>
<feature type="compositionally biased region" description="Acidic residues" evidence="2">
    <location>
        <begin position="584"/>
        <end position="593"/>
    </location>
</feature>
<proteinExistence type="predicted"/>
<dbReference type="GO" id="GO:0005770">
    <property type="term" value="C:late endosome"/>
    <property type="evidence" value="ECO:0007669"/>
    <property type="project" value="TreeGrafter"/>
</dbReference>
<organism evidence="4 5">
    <name type="scientific">Anguilla anguilla</name>
    <name type="common">European freshwater eel</name>
    <name type="synonym">Muraena anguilla</name>
    <dbReference type="NCBI Taxonomy" id="7936"/>
    <lineage>
        <taxon>Eukaryota</taxon>
        <taxon>Metazoa</taxon>
        <taxon>Chordata</taxon>
        <taxon>Craniata</taxon>
        <taxon>Vertebrata</taxon>
        <taxon>Euteleostomi</taxon>
        <taxon>Actinopterygii</taxon>
        <taxon>Neopterygii</taxon>
        <taxon>Teleostei</taxon>
        <taxon>Anguilliformes</taxon>
        <taxon>Anguillidae</taxon>
        <taxon>Anguilla</taxon>
    </lineage>
</organism>
<evidence type="ECO:0000256" key="2">
    <source>
        <dbReference type="SAM" id="MobiDB-lite"/>
    </source>
</evidence>
<accession>A0A9D3M4D1</accession>
<feature type="region of interest" description="Disordered" evidence="2">
    <location>
        <begin position="566"/>
        <end position="602"/>
    </location>
</feature>
<evidence type="ECO:0000313" key="4">
    <source>
        <dbReference type="EMBL" id="KAG5841641.1"/>
    </source>
</evidence>
<dbReference type="GO" id="GO:1901098">
    <property type="term" value="P:positive regulation of autophagosome maturation"/>
    <property type="evidence" value="ECO:0007669"/>
    <property type="project" value="TreeGrafter"/>
</dbReference>
<protein>
    <recommendedName>
        <fullName evidence="3">RUN domain-containing protein</fullName>
    </recommendedName>
</protein>
<dbReference type="SUPFAM" id="SSF140741">
    <property type="entry name" value="RUN domain-like"/>
    <property type="match status" value="1"/>
</dbReference>
<feature type="coiled-coil region" evidence="1">
    <location>
        <begin position="706"/>
        <end position="786"/>
    </location>
</feature>
<gene>
    <name evidence="4" type="ORF">ANANG_G00168780</name>
</gene>
<comment type="caution">
    <text evidence="4">The sequence shown here is derived from an EMBL/GenBank/DDBJ whole genome shotgun (WGS) entry which is preliminary data.</text>
</comment>
<dbReference type="CDD" id="cd17698">
    <property type="entry name" value="RUN_FYCO1"/>
    <property type="match status" value="1"/>
</dbReference>
<feature type="compositionally biased region" description="Basic and acidic residues" evidence="2">
    <location>
        <begin position="444"/>
        <end position="532"/>
    </location>
</feature>
<dbReference type="Proteomes" id="UP001044222">
    <property type="component" value="Chromosome 9"/>
</dbReference>
<feature type="domain" description="RUN" evidence="3">
    <location>
        <begin position="148"/>
        <end position="281"/>
    </location>
</feature>
<evidence type="ECO:0000259" key="3">
    <source>
        <dbReference type="PROSITE" id="PS50826"/>
    </source>
</evidence>
<feature type="region of interest" description="Disordered" evidence="2">
    <location>
        <begin position="424"/>
        <end position="532"/>
    </location>
</feature>
<feature type="region of interest" description="Disordered" evidence="2">
    <location>
        <begin position="848"/>
        <end position="903"/>
    </location>
</feature>
<evidence type="ECO:0000256" key="1">
    <source>
        <dbReference type="SAM" id="Coils"/>
    </source>
</evidence>
<dbReference type="Gene3D" id="1.20.58.900">
    <property type="match status" value="1"/>
</dbReference>
<name>A0A9D3M4D1_ANGAN</name>
<dbReference type="FunFam" id="1.20.58.900:FF:000010">
    <property type="entry name" value="FYVE and coiled-coil domain containing 1"/>
    <property type="match status" value="1"/>
</dbReference>
<reference evidence="4" key="1">
    <citation type="submission" date="2021-01" db="EMBL/GenBank/DDBJ databases">
        <title>A chromosome-scale assembly of European eel, Anguilla anguilla.</title>
        <authorList>
            <person name="Henkel C."/>
            <person name="Jong-Raadsen S.A."/>
            <person name="Dufour S."/>
            <person name="Weltzien F.-A."/>
            <person name="Palstra A.P."/>
            <person name="Pelster B."/>
            <person name="Spaink H.P."/>
            <person name="Van Den Thillart G.E."/>
            <person name="Jansen H."/>
            <person name="Zahm M."/>
            <person name="Klopp C."/>
            <person name="Cedric C."/>
            <person name="Louis A."/>
            <person name="Berthelot C."/>
            <person name="Parey E."/>
            <person name="Roest Crollius H."/>
            <person name="Montfort J."/>
            <person name="Robinson-Rechavi M."/>
            <person name="Bucao C."/>
            <person name="Bouchez O."/>
            <person name="Gislard M."/>
            <person name="Lluch J."/>
            <person name="Milhes M."/>
            <person name="Lampietro C."/>
            <person name="Lopez Roques C."/>
            <person name="Donnadieu C."/>
            <person name="Braasch I."/>
            <person name="Desvignes T."/>
            <person name="Postlethwait J."/>
            <person name="Bobe J."/>
            <person name="Guiguen Y."/>
            <person name="Dirks R."/>
        </authorList>
    </citation>
    <scope>NUCLEOTIDE SEQUENCE</scope>
    <source>
        <strain evidence="4">Tag_6206</strain>
        <tissue evidence="4">Liver</tissue>
    </source>
</reference>
<dbReference type="PROSITE" id="PS50826">
    <property type="entry name" value="RUN"/>
    <property type="match status" value="1"/>
</dbReference>
<dbReference type="InterPro" id="IPR037213">
    <property type="entry name" value="Run_dom_sf"/>
</dbReference>
<feature type="compositionally biased region" description="Low complexity" evidence="2">
    <location>
        <begin position="426"/>
        <end position="437"/>
    </location>
</feature>
<dbReference type="InterPro" id="IPR004012">
    <property type="entry name" value="Run_dom"/>
</dbReference>
<feature type="compositionally biased region" description="Basic and acidic residues" evidence="2">
    <location>
        <begin position="658"/>
        <end position="675"/>
    </location>
</feature>
<dbReference type="AlphaFoldDB" id="A0A9D3M4D1"/>
<dbReference type="GO" id="GO:0005776">
    <property type="term" value="C:autophagosome"/>
    <property type="evidence" value="ECO:0007669"/>
    <property type="project" value="TreeGrafter"/>
</dbReference>
<feature type="region of interest" description="Disordered" evidence="2">
    <location>
        <begin position="658"/>
        <end position="683"/>
    </location>
</feature>
<sequence length="903" mass="102287">MPMLRFQLLLHSTTRSTSSEQQMALWYRQTCGLWLRKLCLGLDSAQFDEQLHPQHITDGRWNLAGHCAECCQSSLPPALPVAVLVFTVNQARLPGVTKYSNLRSSVTPSSTMATRSVGESQLQRIIRDLHDAVSELSAEHRESGEPVTDDSSSLHKFCYKLEYLLQFDQKEKSTLLGTRKDYWDYFCDCLSKTKGANDGIRFVKSIAELKTSLGKGRAFIRYCLVHQRLADTLQQCLMNQGVTSDWYYMRSPFLKSHLNVEVVNRLYELNEVQFDVASRGHDLDSAWPTFARRSLAVGNSPPSPWKPPSRCSSIGSLAGPFSPAMESFSGPDDGSSLPGLLNEPTRGNVADDLRLELDQSELKQRELRAELDQSELKQRELCAELDQSEKKRQELHMELNQSEKTRQELCVELDQSKKKLRELHTKLSQSEQKQQKLCAELDQSEQKQQELRAELDQSEQRQQELRAELDQSEQRQQELRAELDQSEQKQQELRAELDQSEQKQQELRAELDQSEQKQQELRTELDQSEQKQQELCVRLREAMEAQEEAGARLEVEETQREVLRALGEQQQSQLDQLDRAEEKALEEEQEEVQEEQREVSASQEVTMLKELPQADTAVAELGVAPCALTSEREAAARRLAELEAENAALRAELRAREEELRQAEEKLPEAERDLQTQEEADAQMSNQTVSHQKQLQAADSLHLQLLEEKDHRIAECEKELQVLRDTLTRTEQELAECRSSCVSLRVSLDRAGEEQQSSLLRTSAEIDDLNRTKNNLEERLVQLIQDKDALWQKLHALEPAQKPLSEGAVQREAGSAPAAAARSAGGYGSTSAGVDDVVFDIITEDEVKTIKDSDLPGAEGEEGQQGTLERSPSTSASTPEDPEERTPTIQDAEIYLLKSGERT</sequence>
<dbReference type="GO" id="GO:0072383">
    <property type="term" value="P:plus-end-directed vesicle transport along microtubule"/>
    <property type="evidence" value="ECO:0007669"/>
    <property type="project" value="TreeGrafter"/>
</dbReference>
<feature type="compositionally biased region" description="Polar residues" evidence="2">
    <location>
        <begin position="864"/>
        <end position="878"/>
    </location>
</feature>
<dbReference type="PANTHER" id="PTHR46753:SF2">
    <property type="entry name" value="FYVE AND COILED-COIL DOMAIN-CONTAINING PROTEIN 1"/>
    <property type="match status" value="1"/>
</dbReference>
<dbReference type="EMBL" id="JAFIRN010000009">
    <property type="protein sequence ID" value="KAG5841641.1"/>
    <property type="molecule type" value="Genomic_DNA"/>
</dbReference>